<feature type="transmembrane region" description="Helical" evidence="1">
    <location>
        <begin position="39"/>
        <end position="58"/>
    </location>
</feature>
<keyword evidence="1" id="KW-1133">Transmembrane helix</keyword>
<comment type="caution">
    <text evidence="2">The sequence shown here is derived from an EMBL/GenBank/DDBJ whole genome shotgun (WGS) entry which is preliminary data.</text>
</comment>
<evidence type="ECO:0000256" key="1">
    <source>
        <dbReference type="SAM" id="Phobius"/>
    </source>
</evidence>
<reference evidence="2" key="1">
    <citation type="submission" date="2021-01" db="EMBL/GenBank/DDBJ databases">
        <title>Marivirga aurantiaca sp. nov., isolated from intertidal surface sediments.</title>
        <authorList>
            <person name="Zhang M."/>
        </authorList>
    </citation>
    <scope>NUCLEOTIDE SEQUENCE</scope>
    <source>
        <strain evidence="2">S37H4</strain>
    </source>
</reference>
<dbReference type="RefSeq" id="WP_201429196.1">
    <property type="nucleotide sequence ID" value="NZ_JAEQBW010000001.1"/>
</dbReference>
<keyword evidence="1" id="KW-0812">Transmembrane</keyword>
<organism evidence="2 3">
    <name type="scientific">Marivirga aurantiaca</name>
    <dbReference type="NCBI Taxonomy" id="2802615"/>
    <lineage>
        <taxon>Bacteria</taxon>
        <taxon>Pseudomonadati</taxon>
        <taxon>Bacteroidota</taxon>
        <taxon>Cytophagia</taxon>
        <taxon>Cytophagales</taxon>
        <taxon>Marivirgaceae</taxon>
        <taxon>Marivirga</taxon>
    </lineage>
</organism>
<dbReference type="AlphaFoldDB" id="A0A935C633"/>
<keyword evidence="1" id="KW-0472">Membrane</keyword>
<protein>
    <submittedName>
        <fullName evidence="2">DUF4199 domain-containing protein</fullName>
    </submittedName>
</protein>
<evidence type="ECO:0000313" key="3">
    <source>
        <dbReference type="Proteomes" id="UP000611723"/>
    </source>
</evidence>
<gene>
    <name evidence="2" type="ORF">JKA74_00530</name>
</gene>
<dbReference type="EMBL" id="JAEQBW010000001">
    <property type="protein sequence ID" value="MBK6263502.1"/>
    <property type="molecule type" value="Genomic_DNA"/>
</dbReference>
<feature type="transmembrane region" description="Helical" evidence="1">
    <location>
        <begin position="132"/>
        <end position="155"/>
    </location>
</feature>
<feature type="transmembrane region" description="Helical" evidence="1">
    <location>
        <begin position="79"/>
        <end position="100"/>
    </location>
</feature>
<accession>A0A935C633</accession>
<name>A0A935C633_9BACT</name>
<feature type="transmembrane region" description="Helical" evidence="1">
    <location>
        <begin position="7"/>
        <end position="24"/>
    </location>
</feature>
<evidence type="ECO:0000313" key="2">
    <source>
        <dbReference type="EMBL" id="MBK6263502.1"/>
    </source>
</evidence>
<dbReference type="Pfam" id="PF13858">
    <property type="entry name" value="DUF4199"/>
    <property type="match status" value="1"/>
</dbReference>
<sequence length="158" mass="18347">MKKYTTEIKWAFIFMLVTFLWMLFEKLMGWHDENIEQHATYTNLYAIPATLVYVFALWDKRKNDLSGKMTWKQGFISGLIISVIIAIFTPLTTLITHQFITPDYFETVSDYAVVSEQMTREEAESYFSLQNYILQGAIVALLYGAVTSAIVSIFLRKK</sequence>
<proteinExistence type="predicted"/>
<keyword evidence="3" id="KW-1185">Reference proteome</keyword>
<dbReference type="Proteomes" id="UP000611723">
    <property type="component" value="Unassembled WGS sequence"/>
</dbReference>
<dbReference type="InterPro" id="IPR025250">
    <property type="entry name" value="DUF4199"/>
</dbReference>